<evidence type="ECO:0000313" key="3">
    <source>
        <dbReference type="EMBL" id="CAF1314855.1"/>
    </source>
</evidence>
<reference evidence="4" key="1">
    <citation type="submission" date="2021-02" db="EMBL/GenBank/DDBJ databases">
        <authorList>
            <person name="Nowell W R."/>
        </authorList>
    </citation>
    <scope>NUCLEOTIDE SEQUENCE</scope>
</reference>
<organism evidence="4 5">
    <name type="scientific">Rotaria sordida</name>
    <dbReference type="NCBI Taxonomy" id="392033"/>
    <lineage>
        <taxon>Eukaryota</taxon>
        <taxon>Metazoa</taxon>
        <taxon>Spiralia</taxon>
        <taxon>Gnathifera</taxon>
        <taxon>Rotifera</taxon>
        <taxon>Eurotatoria</taxon>
        <taxon>Bdelloidea</taxon>
        <taxon>Philodinida</taxon>
        <taxon>Philodinidae</taxon>
        <taxon>Rotaria</taxon>
    </lineage>
</organism>
<dbReference type="InterPro" id="IPR045573">
    <property type="entry name" value="Fut8_N_cat"/>
</dbReference>
<feature type="transmembrane region" description="Helical" evidence="1">
    <location>
        <begin position="15"/>
        <end position="34"/>
    </location>
</feature>
<sequence length="427" mass="50245">MVYVNSNQISTTKPIKITFVIVVLIVCFVFGFRLDPGFPQVRISLNRSYSSDIQSKQQIIHSFPPVYNSTHLWSMRFVDENYFRLARLLPCQIVEYIGGPKIDKIDSCNYSSTNEYSIENTLQAQKWLYQHQHPMNCTNRKFAIIQNFAWSGFGATIHQIAWAFGMALAENRIAIYETPGYWFYGDCSVSTPDCVFLPITNCSIPSKPYSNQTIHISARMNQWPNPIHPPIFENRTFNWYRAQLLFYLMRYKSETLTYVQNTIAQYFQPPLIDLHHPYIAVYVRRSDKVKYKEMCQAYTLKQYFDLFDFDVRQANVTRVYINSEDDQIFNEFIQINKQKQGYYKLLSVNATRNIVFASFNRMTKQQRGKIALEFLTDLFIEANADLHVGTLTSNWCRLVDGMRLALGKTIPYYTPENRYLMNTRRRR</sequence>
<dbReference type="GO" id="GO:0006487">
    <property type="term" value="P:protein N-linked glycosylation"/>
    <property type="evidence" value="ECO:0007669"/>
    <property type="project" value="TreeGrafter"/>
</dbReference>
<keyword evidence="5" id="KW-1185">Reference proteome</keyword>
<proteinExistence type="predicted"/>
<evidence type="ECO:0000256" key="1">
    <source>
        <dbReference type="SAM" id="Phobius"/>
    </source>
</evidence>
<dbReference type="Proteomes" id="UP000663854">
    <property type="component" value="Unassembled WGS sequence"/>
</dbReference>
<accession>A0A815ZAQ7</accession>
<evidence type="ECO:0000313" key="5">
    <source>
        <dbReference type="Proteomes" id="UP000663870"/>
    </source>
</evidence>
<feature type="domain" description="Alpha-(1,6)-fucosyltransferase N- and catalytic" evidence="2">
    <location>
        <begin position="236"/>
        <end position="398"/>
    </location>
</feature>
<protein>
    <recommendedName>
        <fullName evidence="2">Alpha-(1,6)-fucosyltransferase N- and catalytic domain-containing protein</fullName>
    </recommendedName>
</protein>
<dbReference type="EMBL" id="CAJNOH010002890">
    <property type="protein sequence ID" value="CAF1314855.1"/>
    <property type="molecule type" value="Genomic_DNA"/>
</dbReference>
<comment type="caution">
    <text evidence="4">The sequence shown here is derived from an EMBL/GenBank/DDBJ whole genome shotgun (WGS) entry which is preliminary data.</text>
</comment>
<dbReference type="Gene3D" id="3.40.50.11350">
    <property type="match status" value="1"/>
</dbReference>
<evidence type="ECO:0000259" key="2">
    <source>
        <dbReference type="Pfam" id="PF19745"/>
    </source>
</evidence>
<keyword evidence="1" id="KW-1133">Transmembrane helix</keyword>
<name>A0A815ZAQ7_9BILA</name>
<evidence type="ECO:0000313" key="4">
    <source>
        <dbReference type="EMBL" id="CAF1582498.1"/>
    </source>
</evidence>
<dbReference type="EMBL" id="CAJNOL010004166">
    <property type="protein sequence ID" value="CAF1582498.1"/>
    <property type="molecule type" value="Genomic_DNA"/>
</dbReference>
<dbReference type="GO" id="GO:0046921">
    <property type="term" value="F:alpha-(1-&gt;6)-fucosyltransferase activity"/>
    <property type="evidence" value="ECO:0007669"/>
    <property type="project" value="TreeGrafter"/>
</dbReference>
<keyword evidence="1" id="KW-0472">Membrane</keyword>
<dbReference type="Proteomes" id="UP000663870">
    <property type="component" value="Unassembled WGS sequence"/>
</dbReference>
<keyword evidence="1" id="KW-0812">Transmembrane</keyword>
<gene>
    <name evidence="4" type="ORF">JXQ802_LOCUS46367</name>
    <name evidence="3" type="ORF">PYM288_LOCUS30604</name>
</gene>
<dbReference type="PANTHER" id="PTHR13132">
    <property type="entry name" value="ALPHA- 1,6 -FUCOSYLTRANSFERASE"/>
    <property type="match status" value="1"/>
</dbReference>
<dbReference type="PANTHER" id="PTHR13132:SF29">
    <property type="entry name" value="ALPHA-(1,6)-FUCOSYLTRANSFERASE"/>
    <property type="match status" value="1"/>
</dbReference>
<dbReference type="Pfam" id="PF19745">
    <property type="entry name" value="FUT8_N_cat"/>
    <property type="match status" value="1"/>
</dbReference>
<dbReference type="AlphaFoldDB" id="A0A815ZAQ7"/>